<protein>
    <submittedName>
        <fullName evidence="3">Uncharacterized protein</fullName>
    </submittedName>
</protein>
<proteinExistence type="predicted"/>
<dbReference type="AlphaFoldDB" id="A0A1I7XX99"/>
<feature type="region of interest" description="Disordered" evidence="1">
    <location>
        <begin position="1"/>
        <end position="75"/>
    </location>
</feature>
<feature type="compositionally biased region" description="Basic and acidic residues" evidence="1">
    <location>
        <begin position="46"/>
        <end position="70"/>
    </location>
</feature>
<keyword evidence="2" id="KW-1185">Reference proteome</keyword>
<accession>A0A1I7XX99</accession>
<sequence>MADVTVLDDLARIENEKRTESGGEVGNHFQTESSISPARTTRGAKKRCEWSRHSREEWRKRREHRGEQSTKQRKWGGSLVEAGTVDWFLAIIDHATRRLRKNSIPRRPPARCSARENKKIAFRCSRNFMGFDTLIGSLDHPQAGSGSRIDFRERCKRGEGVKRSCVAAPEDFGPSESRATTTSDGWVQAAIDQPFGPRIRAPLREPSSPLLTSMKCHPNANSLNSTEYMDNYRPSLNLLERFRRTQHVYDPQLVGSRQQPPTN</sequence>
<dbReference type="Proteomes" id="UP000095287">
    <property type="component" value="Unplaced"/>
</dbReference>
<reference evidence="3" key="1">
    <citation type="submission" date="2016-11" db="UniProtKB">
        <authorList>
            <consortium name="WormBaseParasite"/>
        </authorList>
    </citation>
    <scope>IDENTIFICATION</scope>
</reference>
<feature type="compositionally biased region" description="Basic and acidic residues" evidence="1">
    <location>
        <begin position="9"/>
        <end position="21"/>
    </location>
</feature>
<organism evidence="2 3">
    <name type="scientific">Steinernema glaseri</name>
    <dbReference type="NCBI Taxonomy" id="37863"/>
    <lineage>
        <taxon>Eukaryota</taxon>
        <taxon>Metazoa</taxon>
        <taxon>Ecdysozoa</taxon>
        <taxon>Nematoda</taxon>
        <taxon>Chromadorea</taxon>
        <taxon>Rhabditida</taxon>
        <taxon>Tylenchina</taxon>
        <taxon>Panagrolaimomorpha</taxon>
        <taxon>Strongyloidoidea</taxon>
        <taxon>Steinernematidae</taxon>
        <taxon>Steinernema</taxon>
    </lineage>
</organism>
<evidence type="ECO:0000313" key="3">
    <source>
        <dbReference type="WBParaSite" id="L893_g10246.t1"/>
    </source>
</evidence>
<evidence type="ECO:0000256" key="1">
    <source>
        <dbReference type="SAM" id="MobiDB-lite"/>
    </source>
</evidence>
<dbReference type="WBParaSite" id="L893_g10246.t1">
    <property type="protein sequence ID" value="L893_g10246.t1"/>
    <property type="gene ID" value="L893_g10246"/>
</dbReference>
<name>A0A1I7XX99_9BILA</name>
<evidence type="ECO:0000313" key="2">
    <source>
        <dbReference type="Proteomes" id="UP000095287"/>
    </source>
</evidence>
<feature type="compositionally biased region" description="Polar residues" evidence="1">
    <location>
        <begin position="28"/>
        <end position="39"/>
    </location>
</feature>